<dbReference type="EMBL" id="JAPDMQ010000084">
    <property type="protein sequence ID" value="KAK0536015.1"/>
    <property type="molecule type" value="Genomic_DNA"/>
</dbReference>
<feature type="region of interest" description="Disordered" evidence="1">
    <location>
        <begin position="247"/>
        <end position="366"/>
    </location>
</feature>
<dbReference type="AlphaFoldDB" id="A0AAN6JLX5"/>
<feature type="compositionally biased region" description="Low complexity" evidence="1">
    <location>
        <begin position="39"/>
        <end position="54"/>
    </location>
</feature>
<accession>A0AAN6JLX5</accession>
<reference evidence="2" key="1">
    <citation type="journal article" date="2023" name="PhytoFront">
        <title>Draft Genome Resources of Seven Strains of Tilletia horrida, Causal Agent of Kernel Smut of Rice.</title>
        <authorList>
            <person name="Khanal S."/>
            <person name="Antony Babu S."/>
            <person name="Zhou X.G."/>
        </authorList>
    </citation>
    <scope>NUCLEOTIDE SEQUENCE</scope>
    <source>
        <strain evidence="2">TX3</strain>
    </source>
</reference>
<dbReference type="Proteomes" id="UP001176521">
    <property type="component" value="Unassembled WGS sequence"/>
</dbReference>
<comment type="caution">
    <text evidence="2">The sequence shown here is derived from an EMBL/GenBank/DDBJ whole genome shotgun (WGS) entry which is preliminary data.</text>
</comment>
<feature type="compositionally biased region" description="Low complexity" evidence="1">
    <location>
        <begin position="331"/>
        <end position="343"/>
    </location>
</feature>
<feature type="compositionally biased region" description="Pro residues" evidence="1">
    <location>
        <begin position="55"/>
        <end position="66"/>
    </location>
</feature>
<dbReference type="PANTHER" id="PTHR48125:SF12">
    <property type="entry name" value="AT HOOK TRANSCRIPTION FACTOR FAMILY-RELATED"/>
    <property type="match status" value="1"/>
</dbReference>
<protein>
    <submittedName>
        <fullName evidence="2">Uncharacterized protein</fullName>
    </submittedName>
</protein>
<dbReference type="PANTHER" id="PTHR48125">
    <property type="entry name" value="LP07818P1"/>
    <property type="match status" value="1"/>
</dbReference>
<feature type="compositionally biased region" description="Basic and acidic residues" evidence="1">
    <location>
        <begin position="90"/>
        <end position="103"/>
    </location>
</feature>
<feature type="region of interest" description="Disordered" evidence="1">
    <location>
        <begin position="379"/>
        <end position="406"/>
    </location>
</feature>
<feature type="region of interest" description="Disordered" evidence="1">
    <location>
        <begin position="39"/>
        <end position="127"/>
    </location>
</feature>
<keyword evidence="3" id="KW-1185">Reference proteome</keyword>
<evidence type="ECO:0000256" key="1">
    <source>
        <dbReference type="SAM" id="MobiDB-lite"/>
    </source>
</evidence>
<evidence type="ECO:0000313" key="2">
    <source>
        <dbReference type="EMBL" id="KAK0536015.1"/>
    </source>
</evidence>
<gene>
    <name evidence="2" type="ORF">OC842_002126</name>
</gene>
<evidence type="ECO:0000313" key="3">
    <source>
        <dbReference type="Proteomes" id="UP001176521"/>
    </source>
</evidence>
<feature type="compositionally biased region" description="Acidic residues" evidence="1">
    <location>
        <begin position="291"/>
        <end position="304"/>
    </location>
</feature>
<sequence>MSTSSSSAQSNSLHLQLGSALQVDQIAAIPLDILLAHHPGLSSMSSSGPGSHQPEPSPPPPPPPVLYPRAPYDHDDEFDDEKDANLEGGKGADHVLDDERDSALDIDIDIDDERDVPPSRPLKSFPKPDQMLWTYEDAKKFKDSFSKIDCTRLPDGTCIKGPKVKELEQSTRLACSDVAEVPLPPGIKANYRNIKTYALWWLKRKAKWLAKRHPELSWGTNYYKPFKWIESFLKSNNEKVVRVKKRIPAPPSAPAPAQARASVQARASTSGSSSSRATGKRTKAAVKESVADEELFSEDDDEDDCPKPKKAKKLSSVELIQQSQKHAARPTSSLAAIASTSSTGNGKSPDKQGSTSPAARAKLVLPSRALQTTQVLALGKKDARATPPSSPHRQEQDPENRYSSPPAPAIKISQALYQLKSSTASVLVAPSIANIRAAVQLRYSLLPKDDQKKVTEALQLLEKAAKRESESQLSAHAELEGWVKALEGLYEEDIDEDNEDELAEGFGHRLVGRWSYHGPLKQKDAWGGTRNACRVLAALLRIWAMGRSQLARIGKDGNDDQPLVHNHIVQVCDCIIHAFASDPGPGARASKKGARLDGATDAHNAVEADDDENDDVPSLSTTEAHVSTAKIKRLSRKACMQLLSLIDDPLPDSANRKAAQDAAGKAAEEGRLALTAAQHFAVEHNKPILGSVCGPNFHGKGKKKAC</sequence>
<organism evidence="2 3">
    <name type="scientific">Tilletia horrida</name>
    <dbReference type="NCBI Taxonomy" id="155126"/>
    <lineage>
        <taxon>Eukaryota</taxon>
        <taxon>Fungi</taxon>
        <taxon>Dikarya</taxon>
        <taxon>Basidiomycota</taxon>
        <taxon>Ustilaginomycotina</taxon>
        <taxon>Exobasidiomycetes</taxon>
        <taxon>Tilletiales</taxon>
        <taxon>Tilletiaceae</taxon>
        <taxon>Tilletia</taxon>
    </lineage>
</organism>
<feature type="compositionally biased region" description="Low complexity" evidence="1">
    <location>
        <begin position="255"/>
        <end position="277"/>
    </location>
</feature>
<name>A0AAN6JLX5_9BASI</name>
<proteinExistence type="predicted"/>
<feature type="compositionally biased region" description="Acidic residues" evidence="1">
    <location>
        <begin position="104"/>
        <end position="114"/>
    </location>
</feature>